<keyword evidence="1" id="KW-0812">Transmembrane</keyword>
<dbReference type="Proteomes" id="UP000221412">
    <property type="component" value="Segment"/>
</dbReference>
<evidence type="ECO:0000313" key="3">
    <source>
        <dbReference type="Proteomes" id="UP000221412"/>
    </source>
</evidence>
<keyword evidence="1" id="KW-1133">Transmembrane helix</keyword>
<dbReference type="EMBL" id="JF704100">
    <property type="protein sequence ID" value="AEJ95392.1"/>
    <property type="molecule type" value="Genomic_DNA"/>
</dbReference>
<gene>
    <name evidence="2" type="primary">92</name>
    <name evidence="2" type="ORF">MARVIN_92</name>
</gene>
<feature type="transmembrane region" description="Helical" evidence="1">
    <location>
        <begin position="20"/>
        <end position="39"/>
    </location>
</feature>
<keyword evidence="3" id="KW-1185">Reference proteome</keyword>
<keyword evidence="1" id="KW-0472">Membrane</keyword>
<dbReference type="RefSeq" id="YP_009614210.1">
    <property type="nucleotide sequence ID" value="NC_042032.1"/>
</dbReference>
<sequence length="46" mass="5272">MSWWQGFFDRHPRVLAFAEHVWEVGSAVCLGGLLALLLLSQLYQLL</sequence>
<name>G1BNG2_9CAUD</name>
<accession>G1BNG2</accession>
<evidence type="ECO:0000256" key="1">
    <source>
        <dbReference type="SAM" id="Phobius"/>
    </source>
</evidence>
<organism evidence="2 3">
    <name type="scientific">Mycobacterium phage Marvin</name>
    <dbReference type="NCBI Taxonomy" id="1034139"/>
    <lineage>
        <taxon>Viruses</taxon>
        <taxon>Duplodnaviria</taxon>
        <taxon>Heunggongvirae</taxon>
        <taxon>Uroviricota</taxon>
        <taxon>Caudoviricetes</taxon>
        <taxon>Marvinvirus</taxon>
        <taxon>Marvinvirus marvin</taxon>
    </lineage>
</organism>
<proteinExistence type="predicted"/>
<dbReference type="KEGG" id="vg:40090611"/>
<reference evidence="2 3" key="1">
    <citation type="journal article" date="2012" name="J. Virol.">
        <title>Complete Genome Sequences of 138 Mycobacteriophages.</title>
        <authorList>
            <consortium name="the Science Education Alliance Phage Hunters Advancing Genomics and Evolutionary Science Program"/>
            <consortium name="the KwaZulu-Natal Research Institute for Tuberculosis and HIV Mycobacterial Genetics Course Students"/>
            <consortium name="the Phage Hunters Integrating Research and Education Program"/>
            <person name="Hatfull G.F."/>
        </authorList>
    </citation>
    <scope>NUCLEOTIDE SEQUENCE [LARGE SCALE GENOMIC DNA]</scope>
    <source>
        <strain evidence="3">Marvin</strain>
    </source>
</reference>
<protein>
    <submittedName>
        <fullName evidence="2">Uncharacterized protein</fullName>
    </submittedName>
</protein>
<dbReference type="GeneID" id="40090611"/>
<evidence type="ECO:0000313" key="2">
    <source>
        <dbReference type="EMBL" id="AEJ95392.1"/>
    </source>
</evidence>